<dbReference type="Proteomes" id="UP000035721">
    <property type="component" value="Unassembled WGS sequence"/>
</dbReference>
<dbReference type="GO" id="GO:0043957">
    <property type="term" value="F:acryloyl-CoA reductase (NADPH) activity"/>
    <property type="evidence" value="ECO:0007669"/>
    <property type="project" value="TreeGrafter"/>
</dbReference>
<reference evidence="2 3" key="1">
    <citation type="journal article" date="2013" name="ISME J.">
        <title>A metabolic model for members of the genus Tetrasphaera involved in enhanced biological phosphorus removal.</title>
        <authorList>
            <person name="Kristiansen R."/>
            <person name="Nguyen H.T.T."/>
            <person name="Saunders A.M."/>
            <person name="Nielsen J.L."/>
            <person name="Wimmer R."/>
            <person name="Le V.Q."/>
            <person name="McIlroy S.J."/>
            <person name="Petrovski S."/>
            <person name="Seviour R.J."/>
            <person name="Calteau A."/>
            <person name="Nielsen K.L."/>
            <person name="Nielsen P.H."/>
        </authorList>
    </citation>
    <scope>NUCLEOTIDE SEQUENCE [LARGE SCALE GENOMIC DNA]</scope>
    <source>
        <strain evidence="2 3">T1-X7</strain>
    </source>
</reference>
<feature type="domain" description="Enoyl reductase (ER)" evidence="1">
    <location>
        <begin position="16"/>
        <end position="326"/>
    </location>
</feature>
<dbReference type="Pfam" id="PF08240">
    <property type="entry name" value="ADH_N"/>
    <property type="match status" value="1"/>
</dbReference>
<dbReference type="EC" id="1.-.-.-" evidence="2"/>
<dbReference type="EMBL" id="CAJB01000236">
    <property type="protein sequence ID" value="CCH78633.1"/>
    <property type="molecule type" value="Genomic_DNA"/>
</dbReference>
<dbReference type="InterPro" id="IPR013149">
    <property type="entry name" value="ADH-like_C"/>
</dbReference>
<comment type="caution">
    <text evidence="2">The sequence shown here is derived from an EMBL/GenBank/DDBJ whole genome shotgun (WGS) entry which is preliminary data.</text>
</comment>
<name>A0A077LXL0_9MICO</name>
<accession>A0A077LXL0</accession>
<dbReference type="Gene3D" id="3.40.50.720">
    <property type="entry name" value="NAD(P)-binding Rossmann-like Domain"/>
    <property type="match status" value="1"/>
</dbReference>
<dbReference type="InterPro" id="IPR014188">
    <property type="entry name" value="Acrylyl-CoA_reductase_AcuI"/>
</dbReference>
<keyword evidence="3" id="KW-1185">Reference proteome</keyword>
<protein>
    <submittedName>
        <fullName evidence="2">Putative oxidoreductase</fullName>
        <ecNumber evidence="2">1.-.-.-</ecNumber>
    </submittedName>
</protein>
<dbReference type="PANTHER" id="PTHR43677">
    <property type="entry name" value="SHORT-CHAIN DEHYDROGENASE/REDUCTASE"/>
    <property type="match status" value="1"/>
</dbReference>
<dbReference type="CDD" id="cd05280">
    <property type="entry name" value="MDR_yhdh_yhfp"/>
    <property type="match status" value="1"/>
</dbReference>
<dbReference type="InterPro" id="IPR036291">
    <property type="entry name" value="NAD(P)-bd_dom_sf"/>
</dbReference>
<evidence type="ECO:0000259" key="1">
    <source>
        <dbReference type="SMART" id="SM00829"/>
    </source>
</evidence>
<proteinExistence type="predicted"/>
<sequence length="332" mass="33985">MSIPETARAYQLRKDGDAVAAHFTDVPVAAIGGGDLLVRVTHSSVNYKDGLAATGTAPIARTYPLIGGIDAAGVVVEAAGGHAAGDRVVVTGFDLSEKHDGGYAEYLRVPASWAVSVPEGLGLWESMVLGTAGVTAALGIHQLERNGLTPGAGPVAVTGASGGVGAIAVSMLAGLGYEVTAFTGKQDAHEALRRYGAATVAARPDTESVRALGPATWAGAMDSVGGQTLAWLVSTMQRGAGIASYGNAGGVQVATTVMPFILRGVNLLGINSGWFDDGVRRELWQRMASDLKPAHLDEIGHTVEFDGLPDVCRAIVTGAVHGRTVVHIADES</sequence>
<dbReference type="InterPro" id="IPR013154">
    <property type="entry name" value="ADH-like_N"/>
</dbReference>
<organism evidence="2 3">
    <name type="scientific">Nostocoides japonicum T1-X7</name>
    <dbReference type="NCBI Taxonomy" id="1194083"/>
    <lineage>
        <taxon>Bacteria</taxon>
        <taxon>Bacillati</taxon>
        <taxon>Actinomycetota</taxon>
        <taxon>Actinomycetes</taxon>
        <taxon>Micrococcales</taxon>
        <taxon>Intrasporangiaceae</taxon>
        <taxon>Nostocoides</taxon>
    </lineage>
</organism>
<dbReference type="NCBIfam" id="TIGR02823">
    <property type="entry name" value="oxido_YhdH"/>
    <property type="match status" value="1"/>
</dbReference>
<dbReference type="RefSeq" id="WP_048555511.1">
    <property type="nucleotide sequence ID" value="NZ_HF570958.1"/>
</dbReference>
<dbReference type="OrthoDB" id="9782155at2"/>
<dbReference type="InterPro" id="IPR051397">
    <property type="entry name" value="Zn-ADH-like_protein"/>
</dbReference>
<dbReference type="Gene3D" id="3.90.180.10">
    <property type="entry name" value="Medium-chain alcohol dehydrogenases, catalytic domain"/>
    <property type="match status" value="1"/>
</dbReference>
<dbReference type="InterPro" id="IPR011032">
    <property type="entry name" value="GroES-like_sf"/>
</dbReference>
<keyword evidence="2" id="KW-0560">Oxidoreductase</keyword>
<dbReference type="SUPFAM" id="SSF50129">
    <property type="entry name" value="GroES-like"/>
    <property type="match status" value="1"/>
</dbReference>
<dbReference type="AlphaFoldDB" id="A0A077LXL0"/>
<dbReference type="SMART" id="SM00829">
    <property type="entry name" value="PKS_ER"/>
    <property type="match status" value="1"/>
</dbReference>
<gene>
    <name evidence="2" type="primary">yhfP</name>
    <name evidence="2" type="ORF">BN12_3100002</name>
</gene>
<dbReference type="Pfam" id="PF00107">
    <property type="entry name" value="ADH_zinc_N"/>
    <property type="match status" value="1"/>
</dbReference>
<evidence type="ECO:0000313" key="2">
    <source>
        <dbReference type="EMBL" id="CCH78633.1"/>
    </source>
</evidence>
<dbReference type="InterPro" id="IPR020843">
    <property type="entry name" value="ER"/>
</dbReference>
<dbReference type="SUPFAM" id="SSF51735">
    <property type="entry name" value="NAD(P)-binding Rossmann-fold domains"/>
    <property type="match status" value="1"/>
</dbReference>
<evidence type="ECO:0000313" key="3">
    <source>
        <dbReference type="Proteomes" id="UP000035721"/>
    </source>
</evidence>
<dbReference type="STRING" id="1194083.BN12_3100002"/>
<dbReference type="PANTHER" id="PTHR43677:SF1">
    <property type="entry name" value="ACRYLYL-COA REDUCTASE ACUI-RELATED"/>
    <property type="match status" value="1"/>
</dbReference>